<reference evidence="3 4" key="1">
    <citation type="submission" date="2019-02" db="EMBL/GenBank/DDBJ databases">
        <title>Deep-cultivation of Planctomycetes and their phenomic and genomic characterization uncovers novel biology.</title>
        <authorList>
            <person name="Wiegand S."/>
            <person name="Jogler M."/>
            <person name="Boedeker C."/>
            <person name="Pinto D."/>
            <person name="Vollmers J."/>
            <person name="Rivas-Marin E."/>
            <person name="Kohn T."/>
            <person name="Peeters S.H."/>
            <person name="Heuer A."/>
            <person name="Rast P."/>
            <person name="Oberbeckmann S."/>
            <person name="Bunk B."/>
            <person name="Jeske O."/>
            <person name="Meyerdierks A."/>
            <person name="Storesund J.E."/>
            <person name="Kallscheuer N."/>
            <person name="Luecker S."/>
            <person name="Lage O.M."/>
            <person name="Pohl T."/>
            <person name="Merkel B.J."/>
            <person name="Hornburger P."/>
            <person name="Mueller R.-W."/>
            <person name="Bruemmer F."/>
            <person name="Labrenz M."/>
            <person name="Spormann A.M."/>
            <person name="Op den Camp H."/>
            <person name="Overmann J."/>
            <person name="Amann R."/>
            <person name="Jetten M.S.M."/>
            <person name="Mascher T."/>
            <person name="Medema M.H."/>
            <person name="Devos D.P."/>
            <person name="Kaster A.-K."/>
            <person name="Ovreas L."/>
            <person name="Rohde M."/>
            <person name="Galperin M.Y."/>
            <person name="Jogler C."/>
        </authorList>
    </citation>
    <scope>NUCLEOTIDE SEQUENCE [LARGE SCALE GENOMIC DNA]</scope>
    <source>
        <strain evidence="3 4">ElP</strain>
    </source>
</reference>
<gene>
    <name evidence="3" type="ORF">ElP_03770</name>
</gene>
<dbReference type="Gene3D" id="3.40.50.150">
    <property type="entry name" value="Vaccinia Virus protein VP39"/>
    <property type="match status" value="1"/>
</dbReference>
<sequence length="329" mass="37213">MPMISYAQNAEDVLLRRLFPEGSDGFYIDVGASDPIHHSVTKHFYDRGWRGVNIEPIPQMHRALCANRPRDVNLNLAVSDRDGDLTFYQAPGVFSWSASKQLLVEAFHADPGQVIASEIPVATLASLCERHVGGTRTIDFLKIDAEGHEAEVVRGADWGRWRPRAVVIEGAHRPWEATLLAGRYHHAKFDGINHYYIRDEDRDLIPRLASPANVTDDFLYYEHLDREVTLRLDRDATRTQLDEVHGLLYESRQEAGRLSRELDESRRECHALRLRLARFDDLGPTALGVARRLRRISARHRGLARLMRPVLVGAAEVDGGHRIPTGKGT</sequence>
<dbReference type="InterPro" id="IPR029063">
    <property type="entry name" value="SAM-dependent_MTases_sf"/>
</dbReference>
<feature type="coiled-coil region" evidence="1">
    <location>
        <begin position="248"/>
        <end position="275"/>
    </location>
</feature>
<keyword evidence="4" id="KW-1185">Reference proteome</keyword>
<dbReference type="PANTHER" id="PTHR34009">
    <property type="entry name" value="PROTEIN STAR"/>
    <property type="match status" value="1"/>
</dbReference>
<dbReference type="KEGG" id="tpla:ElP_03770"/>
<dbReference type="GO" id="GO:0006888">
    <property type="term" value="P:endoplasmic reticulum to Golgi vesicle-mediated transport"/>
    <property type="evidence" value="ECO:0007669"/>
    <property type="project" value="TreeGrafter"/>
</dbReference>
<accession>A0A518GVD0</accession>
<name>A0A518GVD0_9BACT</name>
<evidence type="ECO:0000256" key="1">
    <source>
        <dbReference type="SAM" id="Coils"/>
    </source>
</evidence>
<dbReference type="GO" id="GO:0005737">
    <property type="term" value="C:cytoplasm"/>
    <property type="evidence" value="ECO:0007669"/>
    <property type="project" value="GOC"/>
</dbReference>
<dbReference type="Pfam" id="PF05050">
    <property type="entry name" value="Methyltransf_21"/>
    <property type="match status" value="1"/>
</dbReference>
<dbReference type="RefSeq" id="WP_197446647.1">
    <property type="nucleotide sequence ID" value="NZ_CP036426.1"/>
</dbReference>
<dbReference type="GO" id="GO:0005886">
    <property type="term" value="C:plasma membrane"/>
    <property type="evidence" value="ECO:0007669"/>
    <property type="project" value="TreeGrafter"/>
</dbReference>
<dbReference type="PANTHER" id="PTHR34009:SF2">
    <property type="entry name" value="PROTEIN STAR"/>
    <property type="match status" value="1"/>
</dbReference>
<feature type="domain" description="Methyltransferase FkbM" evidence="2">
    <location>
        <begin position="29"/>
        <end position="174"/>
    </location>
</feature>
<organism evidence="3 4">
    <name type="scientific">Tautonia plasticadhaerens</name>
    <dbReference type="NCBI Taxonomy" id="2527974"/>
    <lineage>
        <taxon>Bacteria</taxon>
        <taxon>Pseudomonadati</taxon>
        <taxon>Planctomycetota</taxon>
        <taxon>Planctomycetia</taxon>
        <taxon>Isosphaerales</taxon>
        <taxon>Isosphaeraceae</taxon>
        <taxon>Tautonia</taxon>
    </lineage>
</organism>
<protein>
    <recommendedName>
        <fullName evidence="2">Methyltransferase FkbM domain-containing protein</fullName>
    </recommendedName>
</protein>
<dbReference type="EMBL" id="CP036426">
    <property type="protein sequence ID" value="QDV32543.1"/>
    <property type="molecule type" value="Genomic_DNA"/>
</dbReference>
<dbReference type="NCBIfam" id="TIGR01444">
    <property type="entry name" value="fkbM_fam"/>
    <property type="match status" value="1"/>
</dbReference>
<dbReference type="GO" id="GO:0016197">
    <property type="term" value="P:endosomal transport"/>
    <property type="evidence" value="ECO:0007669"/>
    <property type="project" value="TreeGrafter"/>
</dbReference>
<dbReference type="SUPFAM" id="SSF53335">
    <property type="entry name" value="S-adenosyl-L-methionine-dependent methyltransferases"/>
    <property type="match status" value="1"/>
</dbReference>
<dbReference type="InterPro" id="IPR053202">
    <property type="entry name" value="EGF_Rcpt_Signaling_Reg"/>
</dbReference>
<evidence type="ECO:0000313" key="4">
    <source>
        <dbReference type="Proteomes" id="UP000317835"/>
    </source>
</evidence>
<evidence type="ECO:0000313" key="3">
    <source>
        <dbReference type="EMBL" id="QDV32543.1"/>
    </source>
</evidence>
<proteinExistence type="predicted"/>
<keyword evidence="1" id="KW-0175">Coiled coil</keyword>
<dbReference type="InterPro" id="IPR006342">
    <property type="entry name" value="FkbM_mtfrase"/>
</dbReference>
<evidence type="ECO:0000259" key="2">
    <source>
        <dbReference type="Pfam" id="PF05050"/>
    </source>
</evidence>
<dbReference type="Proteomes" id="UP000317835">
    <property type="component" value="Chromosome"/>
</dbReference>
<dbReference type="AlphaFoldDB" id="A0A518GVD0"/>